<feature type="chain" id="PRO_5006873160" evidence="1">
    <location>
        <begin position="18"/>
        <end position="80"/>
    </location>
</feature>
<dbReference type="EMBL" id="JYDU01000022">
    <property type="protein sequence ID" value="KRX98347.1"/>
    <property type="molecule type" value="Genomic_DNA"/>
</dbReference>
<organism evidence="2 3">
    <name type="scientific">Trichinella pseudospiralis</name>
    <name type="common">Parasitic roundworm</name>
    <dbReference type="NCBI Taxonomy" id="6337"/>
    <lineage>
        <taxon>Eukaryota</taxon>
        <taxon>Metazoa</taxon>
        <taxon>Ecdysozoa</taxon>
        <taxon>Nematoda</taxon>
        <taxon>Enoplea</taxon>
        <taxon>Dorylaimia</taxon>
        <taxon>Trichinellida</taxon>
        <taxon>Trichinellidae</taxon>
        <taxon>Trichinella</taxon>
    </lineage>
</organism>
<dbReference type="AlphaFoldDB" id="A0A0V0YE28"/>
<reference evidence="2 3" key="1">
    <citation type="submission" date="2015-01" db="EMBL/GenBank/DDBJ databases">
        <title>Evolution of Trichinella species and genotypes.</title>
        <authorList>
            <person name="Korhonen P.K."/>
            <person name="Edoardo P."/>
            <person name="Giuseppe L.R."/>
            <person name="Gasser R.B."/>
        </authorList>
    </citation>
    <scope>NUCLEOTIDE SEQUENCE [LARGE SCALE GENOMIC DNA]</scope>
    <source>
        <strain evidence="2">ISS141</strain>
    </source>
</reference>
<accession>A0A0V0YE28</accession>
<evidence type="ECO:0000313" key="2">
    <source>
        <dbReference type="EMBL" id="KRX98347.1"/>
    </source>
</evidence>
<protein>
    <submittedName>
        <fullName evidence="2">Uncharacterized protein</fullName>
    </submittedName>
</protein>
<evidence type="ECO:0000256" key="1">
    <source>
        <dbReference type="SAM" id="SignalP"/>
    </source>
</evidence>
<proteinExistence type="predicted"/>
<evidence type="ECO:0000313" key="3">
    <source>
        <dbReference type="Proteomes" id="UP000054815"/>
    </source>
</evidence>
<sequence length="80" mass="8490">MLLAGALLAGGVQQAKGYVCLLPVVLFVGVAVAFQGKKPVVTSPLVVVVNQIQPAHVHEKLMKKTKIEVNSNYSSYQTGL</sequence>
<name>A0A0V0YE28_TRIPS</name>
<comment type="caution">
    <text evidence="2">The sequence shown here is derived from an EMBL/GenBank/DDBJ whole genome shotgun (WGS) entry which is preliminary data.</text>
</comment>
<keyword evidence="1" id="KW-0732">Signal</keyword>
<dbReference type="Proteomes" id="UP000054815">
    <property type="component" value="Unassembled WGS sequence"/>
</dbReference>
<feature type="signal peptide" evidence="1">
    <location>
        <begin position="1"/>
        <end position="17"/>
    </location>
</feature>
<gene>
    <name evidence="2" type="ORF">T4E_8409</name>
</gene>